<protein>
    <recommendedName>
        <fullName evidence="2">histidine kinase</fullName>
        <ecNumber evidence="2">2.7.13.3</ecNumber>
    </recommendedName>
</protein>
<feature type="domain" description="PAS" evidence="7">
    <location>
        <begin position="415"/>
        <end position="485"/>
    </location>
</feature>
<dbReference type="GO" id="GO:0000155">
    <property type="term" value="F:phosphorelay sensor kinase activity"/>
    <property type="evidence" value="ECO:0007669"/>
    <property type="project" value="InterPro"/>
</dbReference>
<dbReference type="Pfam" id="PF00512">
    <property type="entry name" value="HisKA"/>
    <property type="match status" value="1"/>
</dbReference>
<dbReference type="Pfam" id="PF13426">
    <property type="entry name" value="PAS_9"/>
    <property type="match status" value="2"/>
</dbReference>
<dbReference type="InterPro" id="IPR005467">
    <property type="entry name" value="His_kinase_dom"/>
</dbReference>
<dbReference type="InterPro" id="IPR013656">
    <property type="entry name" value="PAS_4"/>
</dbReference>
<evidence type="ECO:0000256" key="1">
    <source>
        <dbReference type="ARBA" id="ARBA00000085"/>
    </source>
</evidence>
<evidence type="ECO:0000256" key="5">
    <source>
        <dbReference type="ARBA" id="ARBA00022777"/>
    </source>
</evidence>
<dbReference type="RefSeq" id="WP_096203524.1">
    <property type="nucleotide sequence ID" value="NZ_FZMP01000009.1"/>
</dbReference>
<feature type="domain" description="PAC" evidence="8">
    <location>
        <begin position="490"/>
        <end position="542"/>
    </location>
</feature>
<dbReference type="AlphaFoldDB" id="A0A284VIU0"/>
<feature type="domain" description="PAS" evidence="7">
    <location>
        <begin position="539"/>
        <end position="584"/>
    </location>
</feature>
<dbReference type="SMART" id="SM00388">
    <property type="entry name" value="HisKA"/>
    <property type="match status" value="1"/>
</dbReference>
<feature type="domain" description="PAC" evidence="8">
    <location>
        <begin position="610"/>
        <end position="662"/>
    </location>
</feature>
<dbReference type="PRINTS" id="PR00344">
    <property type="entry name" value="BCTRLSENSOR"/>
</dbReference>
<feature type="domain" description="PAC" evidence="8">
    <location>
        <begin position="237"/>
        <end position="291"/>
    </location>
</feature>
<comment type="catalytic activity">
    <reaction evidence="1">
        <text>ATP + protein L-histidine = ADP + protein N-phospho-L-histidine.</text>
        <dbReference type="EC" id="2.7.13.3"/>
    </reaction>
</comment>
<dbReference type="InterPro" id="IPR004358">
    <property type="entry name" value="Sig_transdc_His_kin-like_C"/>
</dbReference>
<dbReference type="InterPro" id="IPR003661">
    <property type="entry name" value="HisK_dim/P_dom"/>
</dbReference>
<evidence type="ECO:0000256" key="3">
    <source>
        <dbReference type="ARBA" id="ARBA00022553"/>
    </source>
</evidence>
<dbReference type="InterPro" id="IPR001610">
    <property type="entry name" value="PAC"/>
</dbReference>
<reference evidence="10" key="1">
    <citation type="submission" date="2017-06" db="EMBL/GenBank/DDBJ databases">
        <authorList>
            <person name="Cremers G."/>
        </authorList>
    </citation>
    <scope>NUCLEOTIDE SEQUENCE [LARGE SCALE GENOMIC DNA]</scope>
</reference>
<feature type="domain" description="PAS" evidence="7">
    <location>
        <begin position="157"/>
        <end position="218"/>
    </location>
</feature>
<dbReference type="PANTHER" id="PTHR43304">
    <property type="entry name" value="PHYTOCHROME-LIKE PROTEIN CPH1"/>
    <property type="match status" value="1"/>
</dbReference>
<evidence type="ECO:0000259" key="6">
    <source>
        <dbReference type="PROSITE" id="PS50109"/>
    </source>
</evidence>
<dbReference type="PROSITE" id="PS50113">
    <property type="entry name" value="PAC"/>
    <property type="match status" value="4"/>
</dbReference>
<dbReference type="InterPro" id="IPR000014">
    <property type="entry name" value="PAS"/>
</dbReference>
<evidence type="ECO:0000256" key="4">
    <source>
        <dbReference type="ARBA" id="ARBA00022679"/>
    </source>
</evidence>
<keyword evidence="10" id="KW-1185">Reference proteome</keyword>
<accession>A0A284VIU0</accession>
<dbReference type="InterPro" id="IPR035965">
    <property type="entry name" value="PAS-like_dom_sf"/>
</dbReference>
<dbReference type="InterPro" id="IPR036097">
    <property type="entry name" value="HisK_dim/P_sf"/>
</dbReference>
<evidence type="ECO:0000313" key="10">
    <source>
        <dbReference type="Proteomes" id="UP000218615"/>
    </source>
</evidence>
<dbReference type="InterPro" id="IPR000700">
    <property type="entry name" value="PAS-assoc_C"/>
</dbReference>
<dbReference type="SUPFAM" id="SSF55785">
    <property type="entry name" value="PYP-like sensor domain (PAS domain)"/>
    <property type="match status" value="5"/>
</dbReference>
<keyword evidence="4" id="KW-0808">Transferase</keyword>
<evidence type="ECO:0000259" key="8">
    <source>
        <dbReference type="PROSITE" id="PS50113"/>
    </source>
</evidence>
<dbReference type="SMART" id="SM00086">
    <property type="entry name" value="PAC"/>
    <property type="match status" value="5"/>
</dbReference>
<dbReference type="Pfam" id="PF13188">
    <property type="entry name" value="PAS_8"/>
    <property type="match status" value="1"/>
</dbReference>
<dbReference type="CDD" id="cd00130">
    <property type="entry name" value="PAS"/>
    <property type="match status" value="4"/>
</dbReference>
<proteinExistence type="predicted"/>
<feature type="domain" description="PAC" evidence="8">
    <location>
        <begin position="105"/>
        <end position="156"/>
    </location>
</feature>
<dbReference type="Pfam" id="PF02518">
    <property type="entry name" value="HATPase_c"/>
    <property type="match status" value="1"/>
</dbReference>
<dbReference type="PROSITE" id="PS50109">
    <property type="entry name" value="HIS_KIN"/>
    <property type="match status" value="1"/>
</dbReference>
<dbReference type="EC" id="2.7.13.3" evidence="2"/>
<gene>
    <name evidence="9" type="ORF">MNV_1060037</name>
</gene>
<dbReference type="PROSITE" id="PS50112">
    <property type="entry name" value="PAS"/>
    <property type="match status" value="3"/>
</dbReference>
<dbReference type="InterPro" id="IPR036890">
    <property type="entry name" value="HATPase_C_sf"/>
</dbReference>
<dbReference type="OrthoDB" id="8127at2157"/>
<evidence type="ECO:0000313" key="9">
    <source>
        <dbReference type="EMBL" id="SNQ59099.1"/>
    </source>
</evidence>
<dbReference type="InterPro" id="IPR003594">
    <property type="entry name" value="HATPase_dom"/>
</dbReference>
<evidence type="ECO:0000256" key="2">
    <source>
        <dbReference type="ARBA" id="ARBA00012438"/>
    </source>
</evidence>
<keyword evidence="3" id="KW-0597">Phosphoprotein</keyword>
<dbReference type="Proteomes" id="UP000218615">
    <property type="component" value="Unassembled WGS sequence"/>
</dbReference>
<dbReference type="SMART" id="SM00091">
    <property type="entry name" value="PAS"/>
    <property type="match status" value="4"/>
</dbReference>
<dbReference type="PANTHER" id="PTHR43304:SF1">
    <property type="entry name" value="PAC DOMAIN-CONTAINING PROTEIN"/>
    <property type="match status" value="1"/>
</dbReference>
<dbReference type="SUPFAM" id="SSF47384">
    <property type="entry name" value="Homodimeric domain of signal transducing histidine kinase"/>
    <property type="match status" value="1"/>
</dbReference>
<dbReference type="EMBL" id="FZMP01000009">
    <property type="protein sequence ID" value="SNQ59099.1"/>
    <property type="molecule type" value="Genomic_DNA"/>
</dbReference>
<dbReference type="Gene3D" id="3.30.565.10">
    <property type="entry name" value="Histidine kinase-like ATPase, C-terminal domain"/>
    <property type="match status" value="1"/>
</dbReference>
<dbReference type="NCBIfam" id="TIGR00229">
    <property type="entry name" value="sensory_box"/>
    <property type="match status" value="5"/>
</dbReference>
<dbReference type="Pfam" id="PF08448">
    <property type="entry name" value="PAS_4"/>
    <property type="match status" value="2"/>
</dbReference>
<name>A0A284VIU0_9EURY</name>
<dbReference type="SUPFAM" id="SSF55874">
    <property type="entry name" value="ATPase domain of HSP90 chaperone/DNA topoisomerase II/histidine kinase"/>
    <property type="match status" value="1"/>
</dbReference>
<dbReference type="InterPro" id="IPR052162">
    <property type="entry name" value="Sensor_kinase/Photoreceptor"/>
</dbReference>
<dbReference type="Gene3D" id="1.10.287.130">
    <property type="match status" value="1"/>
</dbReference>
<dbReference type="CDD" id="cd00082">
    <property type="entry name" value="HisKA"/>
    <property type="match status" value="1"/>
</dbReference>
<feature type="domain" description="Histidine kinase" evidence="6">
    <location>
        <begin position="680"/>
        <end position="890"/>
    </location>
</feature>
<evidence type="ECO:0000259" key="7">
    <source>
        <dbReference type="PROSITE" id="PS50112"/>
    </source>
</evidence>
<sequence length="896" mass="101980">MKNKNENIITSHEDLQREIAEHKRVEALKAAKAEDEKNKSNAIIEAIGDGIIIQDTDFKIIYQNQVQNDLHGDHVGEYCYKAYESRDSICEGCPIELTFRDGKIHKAERSVITDTGTFYFELTGSPLRDSTGKIIAGVKVVRDITEIRRNEKALQESEKRYRSLFETMLQGVVYQDAEGKIISANPASEKILGLTIDQMQGRTSADPRWKAIHEDGRDFPGETHPSMVALRTGKEVNNVVMGVFNPREEKYCWINIHAVPQFRSGENKPYQVYTIFDDVTERKRAEEELREGERFLESVFASIQDGIGIIDKDMNILRVNPTAERWYPYAVPLVGKKCYEAYHRRRERCEVCPAWKTLKTGESAYKVVTKHGQGGKEVGWLEIYSFPMIDTATGEMKGAIEYVRDITERKRVEKEKDRLLKAIDNTTDGITIADEKDRYIYVNAAYAKIFGYLQEEFIGETWRKITPPELIAPTEKELTRTLHNKDFGTFRGEVPGLRKDGTIIPTEVQGTTLWDGDGNYLGHICVVRDIAERKQMEETLRLFSEAVENAPDSVQIVDLNGHIIYSNKATEEIYGFSPEEFRGKHVNELNADPEFAGKIILPAIKESGRWVGELTVKHKDGSTFPIWLNASMVKNSKNEPIAMMGIIHDITERKRAEEDIKKYAKELEESNRMKELFIDIMHHDLINPLTAASGFIELLKEDEIQSRKRIYLETIEKNLVKMLELMDSATKLSKLESSKSIELMAMDLEKVINEVIGNLSHLAADAGMKIENKINMSMPARANKIIEEVFTNIISNAIKYASSGKRIVLECEERKGCWNIRVTDFGEGIKDRDKTVIFGRFRRMAKKGVKGSGLGLAIAGKIMKLHNGRIWVEDNPEGGAVFIVEIPKLESLYQHH</sequence>
<keyword evidence="5 9" id="KW-0418">Kinase</keyword>
<dbReference type="SMART" id="SM00387">
    <property type="entry name" value="HATPase_c"/>
    <property type="match status" value="1"/>
</dbReference>
<organism evidence="9 10">
    <name type="scientific">Candidatus Methanoperedens nitratireducens</name>
    <dbReference type="NCBI Taxonomy" id="1392998"/>
    <lineage>
        <taxon>Archaea</taxon>
        <taxon>Methanobacteriati</taxon>
        <taxon>Methanobacteriota</taxon>
        <taxon>Stenosarchaea group</taxon>
        <taxon>Methanomicrobia</taxon>
        <taxon>Methanosarcinales</taxon>
        <taxon>ANME-2 cluster</taxon>
        <taxon>Candidatus Methanoperedentaceae</taxon>
        <taxon>Candidatus Methanoperedens</taxon>
    </lineage>
</organism>
<dbReference type="Gene3D" id="3.30.450.20">
    <property type="entry name" value="PAS domain"/>
    <property type="match status" value="5"/>
</dbReference>